<dbReference type="EMBL" id="CP065047">
    <property type="protein sequence ID" value="QPI40292.1"/>
    <property type="molecule type" value="Genomic_DNA"/>
</dbReference>
<proteinExistence type="predicted"/>
<dbReference type="Proteomes" id="UP000663583">
    <property type="component" value="Chromosome"/>
</dbReference>
<protein>
    <submittedName>
        <fullName evidence="4">DUF732 domain-containing protein</fullName>
    </submittedName>
</protein>
<gene>
    <name evidence="4" type="ORF">I2456_13200</name>
    <name evidence="3" type="ORF">MKUB_25220</name>
</gene>
<accession>A0AAX1JGE2</accession>
<evidence type="ECO:0000313" key="3">
    <source>
        <dbReference type="EMBL" id="GFG65032.1"/>
    </source>
</evidence>
<evidence type="ECO:0000259" key="2">
    <source>
        <dbReference type="Pfam" id="PF05305"/>
    </source>
</evidence>
<sequence length="107" mass="11326">MFKRILVVTVALLGPLGAVGTAQADTSSDAKFIALLKNEGISDHISPAHAIEGGHMVCTKLDQGMTPTEVANDVLNSSSMPAYHSGYFVGAAIEIYCPQYEPEESKT</sequence>
<keyword evidence="1" id="KW-0732">Signal</keyword>
<evidence type="ECO:0000313" key="5">
    <source>
        <dbReference type="Proteomes" id="UP000465306"/>
    </source>
</evidence>
<dbReference type="Proteomes" id="UP000465306">
    <property type="component" value="Unassembled WGS sequence"/>
</dbReference>
<dbReference type="AlphaFoldDB" id="A0AAX1JGE2"/>
<reference evidence="3" key="2">
    <citation type="submission" date="2020-02" db="EMBL/GenBank/DDBJ databases">
        <authorList>
            <person name="Matsumoto Y."/>
            <person name="Kinjo T."/>
            <person name="Motooka D."/>
            <person name="Nabeya D."/>
            <person name="Jung N."/>
            <person name="Uechi K."/>
            <person name="Horii T."/>
            <person name="Iida T."/>
            <person name="Fujita J."/>
            <person name="Nakamura S."/>
        </authorList>
    </citation>
    <scope>NUCLEOTIDE SEQUENCE</scope>
    <source>
        <strain evidence="3">JCM 13573</strain>
    </source>
</reference>
<dbReference type="InterPro" id="IPR007969">
    <property type="entry name" value="DUF732"/>
</dbReference>
<feature type="signal peptide" evidence="1">
    <location>
        <begin position="1"/>
        <end position="24"/>
    </location>
</feature>
<keyword evidence="5" id="KW-1185">Reference proteome</keyword>
<name>A0AAX1JGE2_9MYCO</name>
<organism evidence="4 6">
    <name type="scientific">Mycobacterium kubicae</name>
    <dbReference type="NCBI Taxonomy" id="120959"/>
    <lineage>
        <taxon>Bacteria</taxon>
        <taxon>Bacillati</taxon>
        <taxon>Actinomycetota</taxon>
        <taxon>Actinomycetes</taxon>
        <taxon>Mycobacteriales</taxon>
        <taxon>Mycobacteriaceae</taxon>
        <taxon>Mycobacterium</taxon>
        <taxon>Mycobacterium simiae complex</taxon>
    </lineage>
</organism>
<feature type="chain" id="PRO_5043779795" evidence="1">
    <location>
        <begin position="25"/>
        <end position="107"/>
    </location>
</feature>
<dbReference type="Pfam" id="PF05305">
    <property type="entry name" value="DUF732"/>
    <property type="match status" value="1"/>
</dbReference>
<feature type="domain" description="DUF732" evidence="2">
    <location>
        <begin position="29"/>
        <end position="99"/>
    </location>
</feature>
<evidence type="ECO:0000256" key="1">
    <source>
        <dbReference type="SAM" id="SignalP"/>
    </source>
</evidence>
<dbReference type="KEGG" id="mku:I2456_13200"/>
<dbReference type="RefSeq" id="WP_068027470.1">
    <property type="nucleotide sequence ID" value="NZ_BLKU01000003.1"/>
</dbReference>
<evidence type="ECO:0000313" key="6">
    <source>
        <dbReference type="Proteomes" id="UP000663583"/>
    </source>
</evidence>
<reference evidence="4" key="3">
    <citation type="submission" date="2020-11" db="EMBL/GenBank/DDBJ databases">
        <title>Intraspecies plasmid and genomic variation of Mycobacterium kubicae revealed by the complete genome sequences of two clinical isolates.</title>
        <authorList>
            <person name="Hendrix J.R."/>
            <person name="Epperson L.E."/>
            <person name="Honda J.R."/>
            <person name="Strong M."/>
        </authorList>
    </citation>
    <scope>NUCLEOTIDE SEQUENCE</scope>
    <source>
        <strain evidence="4">JCM 13573</strain>
    </source>
</reference>
<evidence type="ECO:0000313" key="4">
    <source>
        <dbReference type="EMBL" id="QPI40292.1"/>
    </source>
</evidence>
<reference evidence="3 5" key="1">
    <citation type="journal article" date="2019" name="Emerg. Microbes Infect.">
        <title>Comprehensive subspecies identification of 175 nontuberculous mycobacteria species based on 7547 genomic profiles.</title>
        <authorList>
            <person name="Matsumoto Y."/>
            <person name="Kinjo T."/>
            <person name="Motooka D."/>
            <person name="Nabeya D."/>
            <person name="Jung N."/>
            <person name="Uechi K."/>
            <person name="Horii T."/>
            <person name="Iida T."/>
            <person name="Fujita J."/>
            <person name="Nakamura S."/>
        </authorList>
    </citation>
    <scope>NUCLEOTIDE SEQUENCE [LARGE SCALE GENOMIC DNA]</scope>
    <source>
        <strain evidence="3 5">JCM 13573</strain>
    </source>
</reference>
<dbReference type="EMBL" id="BLKU01000003">
    <property type="protein sequence ID" value="GFG65032.1"/>
    <property type="molecule type" value="Genomic_DNA"/>
</dbReference>